<organism evidence="2 3">
    <name type="scientific">Anaerobaca lacustris</name>
    <dbReference type="NCBI Taxonomy" id="3044600"/>
    <lineage>
        <taxon>Bacteria</taxon>
        <taxon>Pseudomonadati</taxon>
        <taxon>Planctomycetota</taxon>
        <taxon>Phycisphaerae</taxon>
        <taxon>Sedimentisphaerales</taxon>
        <taxon>Anaerobacaceae</taxon>
        <taxon>Anaerobaca</taxon>
    </lineage>
</organism>
<reference evidence="2" key="1">
    <citation type="submission" date="2023-05" db="EMBL/GenBank/DDBJ databases">
        <title>Anaerotaeda fermentans gen. nov., sp. nov., a novel anaerobic planctomycete of the new family within the order Sedimentisphaerales isolated from Taman Peninsula, Russia.</title>
        <authorList>
            <person name="Khomyakova M.A."/>
            <person name="Merkel A.Y."/>
            <person name="Slobodkin A.I."/>
        </authorList>
    </citation>
    <scope>NUCLEOTIDE SEQUENCE</scope>
    <source>
        <strain evidence="2">M17dextr</strain>
    </source>
</reference>
<dbReference type="InterPro" id="IPR009875">
    <property type="entry name" value="PilZ_domain"/>
</dbReference>
<dbReference type="EMBL" id="JASCXX010000001">
    <property type="protein sequence ID" value="MDI6447700.1"/>
    <property type="molecule type" value="Genomic_DNA"/>
</dbReference>
<evidence type="ECO:0000313" key="3">
    <source>
        <dbReference type="Proteomes" id="UP001431776"/>
    </source>
</evidence>
<comment type="caution">
    <text evidence="2">The sequence shown here is derived from an EMBL/GenBank/DDBJ whole genome shotgun (WGS) entry which is preliminary data.</text>
</comment>
<keyword evidence="3" id="KW-1185">Reference proteome</keyword>
<name>A0AAW6TSN3_9BACT</name>
<feature type="domain" description="PilZ" evidence="1">
    <location>
        <begin position="6"/>
        <end position="106"/>
    </location>
</feature>
<proteinExistence type="predicted"/>
<protein>
    <submittedName>
        <fullName evidence="2">PilZ domain-containing protein</fullName>
    </submittedName>
</protein>
<dbReference type="GO" id="GO:0035438">
    <property type="term" value="F:cyclic-di-GMP binding"/>
    <property type="evidence" value="ECO:0007669"/>
    <property type="project" value="InterPro"/>
</dbReference>
<evidence type="ECO:0000313" key="2">
    <source>
        <dbReference type="EMBL" id="MDI6447700.1"/>
    </source>
</evidence>
<dbReference type="AlphaFoldDB" id="A0AAW6TSN3"/>
<dbReference type="RefSeq" id="WP_349243110.1">
    <property type="nucleotide sequence ID" value="NZ_JASCXX010000001.1"/>
</dbReference>
<sequence>MNATNDRRVEERLHYHWPIWFAEHADGELAQGQMSDISSRGAAFTCYADQNCPYPGQQVAARFSVPQYGQDGSFDMVDFVRCGHVCRVDTVNSALRRIAMHFAEPLPFHPGEQQTGLETDPADELECLMV</sequence>
<accession>A0AAW6TSN3</accession>
<gene>
    <name evidence="2" type="ORF">QJ522_01495</name>
</gene>
<dbReference type="Proteomes" id="UP001431776">
    <property type="component" value="Unassembled WGS sequence"/>
</dbReference>
<dbReference type="Pfam" id="PF07238">
    <property type="entry name" value="PilZ"/>
    <property type="match status" value="1"/>
</dbReference>
<evidence type="ECO:0000259" key="1">
    <source>
        <dbReference type="Pfam" id="PF07238"/>
    </source>
</evidence>